<name>A0A3B1CDQ8_9ZZZZ</name>
<accession>A0A3B1CDQ8</accession>
<dbReference type="Gene3D" id="3.40.50.1240">
    <property type="entry name" value="Phosphoglycerate mutase-like"/>
    <property type="match status" value="1"/>
</dbReference>
<gene>
    <name evidence="1" type="ORF">MNBD_IGNAVI01-2509</name>
</gene>
<evidence type="ECO:0000313" key="1">
    <source>
        <dbReference type="EMBL" id="VAX26342.1"/>
    </source>
</evidence>
<reference evidence="1" key="1">
    <citation type="submission" date="2018-06" db="EMBL/GenBank/DDBJ databases">
        <authorList>
            <person name="Zhirakovskaya E."/>
        </authorList>
    </citation>
    <scope>NUCLEOTIDE SEQUENCE</scope>
</reference>
<dbReference type="PANTHER" id="PTHR47623">
    <property type="entry name" value="OS09G0287300 PROTEIN"/>
    <property type="match status" value="1"/>
</dbReference>
<sequence>MKTLYIVRHAKSSWDERGIPDHDRKLNARGLRDAPKMGEVLANKGYHPDIIYSSSANRALITAKIIAEKIGYPLDKIIVTRDIYDAITQDLVSLINRIDDEYKSAMMFGHNPGFTVLANILADKYIDNMPTCAVAVIELNVDSWKNVESDCGKLIAFEYPKKHS</sequence>
<dbReference type="InterPro" id="IPR029033">
    <property type="entry name" value="His_PPase_superfam"/>
</dbReference>
<dbReference type="EMBL" id="UOGD01000333">
    <property type="protein sequence ID" value="VAX26342.1"/>
    <property type="molecule type" value="Genomic_DNA"/>
</dbReference>
<dbReference type="AlphaFoldDB" id="A0A3B1CDQ8"/>
<dbReference type="Pfam" id="PF00300">
    <property type="entry name" value="His_Phos_1"/>
    <property type="match status" value="1"/>
</dbReference>
<organism evidence="1">
    <name type="scientific">hydrothermal vent metagenome</name>
    <dbReference type="NCBI Taxonomy" id="652676"/>
    <lineage>
        <taxon>unclassified sequences</taxon>
        <taxon>metagenomes</taxon>
        <taxon>ecological metagenomes</taxon>
    </lineage>
</organism>
<dbReference type="PANTHER" id="PTHR47623:SF1">
    <property type="entry name" value="OS09G0287300 PROTEIN"/>
    <property type="match status" value="1"/>
</dbReference>
<protein>
    <submittedName>
        <fullName evidence="1">Phosphoglycerate/bisphosphoglycerate mutase</fullName>
    </submittedName>
</protein>
<proteinExistence type="predicted"/>
<dbReference type="CDD" id="cd07067">
    <property type="entry name" value="HP_PGM_like"/>
    <property type="match status" value="1"/>
</dbReference>
<dbReference type="InterPro" id="IPR013078">
    <property type="entry name" value="His_Pase_superF_clade-1"/>
</dbReference>
<dbReference type="SUPFAM" id="SSF53254">
    <property type="entry name" value="Phosphoglycerate mutase-like"/>
    <property type="match status" value="1"/>
</dbReference>